<evidence type="ECO:0000256" key="1">
    <source>
        <dbReference type="SAM" id="MobiDB-lite"/>
    </source>
</evidence>
<comment type="caution">
    <text evidence="2">The sequence shown here is derived from an EMBL/GenBank/DDBJ whole genome shotgun (WGS) entry which is preliminary data.</text>
</comment>
<dbReference type="EMBL" id="JMKJ01000555">
    <property type="protein sequence ID" value="KGG50682.1"/>
    <property type="molecule type" value="Genomic_DNA"/>
</dbReference>
<gene>
    <name evidence="2" type="ORF">DI09_5p290</name>
</gene>
<dbReference type="HOGENOM" id="CLU_1219951_0_0_1"/>
<dbReference type="GeneID" id="25260425"/>
<feature type="region of interest" description="Disordered" evidence="1">
    <location>
        <begin position="52"/>
        <end position="76"/>
    </location>
</feature>
<name>A0A098VNM4_9MICR</name>
<reference evidence="2 3" key="1">
    <citation type="submission" date="2014-04" db="EMBL/GenBank/DDBJ databases">
        <title>A new species of microsporidia sheds light on the evolution of extreme parasitism.</title>
        <authorList>
            <person name="Haag K.L."/>
            <person name="James T.Y."/>
            <person name="Larsson R."/>
            <person name="Schaer T.M."/>
            <person name="Refardt D."/>
            <person name="Pombert J.-F."/>
            <person name="Ebert D."/>
        </authorList>
    </citation>
    <scope>NUCLEOTIDE SEQUENCE [LARGE SCALE GENOMIC DNA]</scope>
    <source>
        <strain evidence="2 3">UGP3</strain>
        <tissue evidence="2">Spores</tissue>
    </source>
</reference>
<dbReference type="AlphaFoldDB" id="A0A098VNM4"/>
<sequence length="227" mass="26227">MHKPFQKHASSTHEFVQRAIARIRLGHPKPLWFDTVVQVYPPLAPFMLSSEQRAPFPTNSDENMHKPTDDPCDDPCDRIIRKKKNQLSKEEREMLNWRHLFPPKWDHQPLPKIQTPQDTPIRQLFERYPFEATRSAMDPISPVKFPAISVDETGAHIDTIDNVHPGGIPSLLEDKLARECAIATNAISSTIEQSSVKFAELEMSAPQPNPNPRRKDRRRVRREKFSE</sequence>
<feature type="region of interest" description="Disordered" evidence="1">
    <location>
        <begin position="200"/>
        <end position="227"/>
    </location>
</feature>
<protein>
    <submittedName>
        <fullName evidence="2">Uncharacterized protein</fullName>
    </submittedName>
</protein>
<dbReference type="VEuPathDB" id="MicrosporidiaDB:DI09_5p290"/>
<keyword evidence="3" id="KW-1185">Reference proteome</keyword>
<dbReference type="RefSeq" id="XP_013237109.1">
    <property type="nucleotide sequence ID" value="XM_013381655.1"/>
</dbReference>
<accession>A0A098VNM4</accession>
<evidence type="ECO:0000313" key="3">
    <source>
        <dbReference type="Proteomes" id="UP000029725"/>
    </source>
</evidence>
<organism evidence="2 3">
    <name type="scientific">Mitosporidium daphniae</name>
    <dbReference type="NCBI Taxonomy" id="1485682"/>
    <lineage>
        <taxon>Eukaryota</taxon>
        <taxon>Fungi</taxon>
        <taxon>Fungi incertae sedis</taxon>
        <taxon>Microsporidia</taxon>
        <taxon>Mitosporidium</taxon>
    </lineage>
</organism>
<feature type="compositionally biased region" description="Basic residues" evidence="1">
    <location>
        <begin position="212"/>
        <end position="227"/>
    </location>
</feature>
<feature type="compositionally biased region" description="Basic and acidic residues" evidence="1">
    <location>
        <begin position="62"/>
        <end position="76"/>
    </location>
</feature>
<proteinExistence type="predicted"/>
<dbReference type="Proteomes" id="UP000029725">
    <property type="component" value="Unassembled WGS sequence"/>
</dbReference>
<evidence type="ECO:0000313" key="2">
    <source>
        <dbReference type="EMBL" id="KGG50682.1"/>
    </source>
</evidence>
<feature type="compositionally biased region" description="Polar residues" evidence="1">
    <location>
        <begin position="52"/>
        <end position="61"/>
    </location>
</feature>